<feature type="transmembrane region" description="Helical" evidence="1">
    <location>
        <begin position="176"/>
        <end position="193"/>
    </location>
</feature>
<keyword evidence="3" id="KW-1185">Reference proteome</keyword>
<keyword evidence="1" id="KW-0472">Membrane</keyword>
<dbReference type="GO" id="GO:0008654">
    <property type="term" value="P:phospholipid biosynthetic process"/>
    <property type="evidence" value="ECO:0007669"/>
    <property type="project" value="InterPro"/>
</dbReference>
<dbReference type="Pfam" id="PF01066">
    <property type="entry name" value="CDP-OH_P_transf"/>
    <property type="match status" value="1"/>
</dbReference>
<protein>
    <submittedName>
        <fullName evidence="2">CDP-alcohol phosphatidyltransferase</fullName>
    </submittedName>
</protein>
<keyword evidence="1" id="KW-1133">Transmembrane helix</keyword>
<dbReference type="InterPro" id="IPR043130">
    <property type="entry name" value="CDP-OH_PTrfase_TM_dom"/>
</dbReference>
<proteinExistence type="predicted"/>
<dbReference type="GO" id="GO:0016020">
    <property type="term" value="C:membrane"/>
    <property type="evidence" value="ECO:0007669"/>
    <property type="project" value="InterPro"/>
</dbReference>
<keyword evidence="2" id="KW-0808">Transferase</keyword>
<keyword evidence="1" id="KW-0812">Transmembrane</keyword>
<feature type="transmembrane region" description="Helical" evidence="1">
    <location>
        <begin position="97"/>
        <end position="118"/>
    </location>
</feature>
<reference evidence="2 3" key="1">
    <citation type="submission" date="2019-06" db="EMBL/GenBank/DDBJ databases">
        <title>Whole genome shotgun sequence of Zoogloea ramigera NBRC 15342.</title>
        <authorList>
            <person name="Hosoyama A."/>
            <person name="Uohara A."/>
            <person name="Ohji S."/>
            <person name="Ichikawa N."/>
        </authorList>
    </citation>
    <scope>NUCLEOTIDE SEQUENCE [LARGE SCALE GENOMIC DNA]</scope>
    <source>
        <strain evidence="2 3">NBRC 15342</strain>
    </source>
</reference>
<comment type="caution">
    <text evidence="2">The sequence shown here is derived from an EMBL/GenBank/DDBJ whole genome shotgun (WGS) entry which is preliminary data.</text>
</comment>
<dbReference type="Proteomes" id="UP000318422">
    <property type="component" value="Unassembled WGS sequence"/>
</dbReference>
<dbReference type="AlphaFoldDB" id="A0A4Y4D026"/>
<name>A0A4Y4D026_ZOORA</name>
<dbReference type="Gene3D" id="1.20.120.1760">
    <property type="match status" value="1"/>
</dbReference>
<dbReference type="InterPro" id="IPR000462">
    <property type="entry name" value="CDP-OH_P_trans"/>
</dbReference>
<feature type="transmembrane region" description="Helical" evidence="1">
    <location>
        <begin position="58"/>
        <end position="76"/>
    </location>
</feature>
<dbReference type="GO" id="GO:0016780">
    <property type="term" value="F:phosphotransferase activity, for other substituted phosphate groups"/>
    <property type="evidence" value="ECO:0007669"/>
    <property type="project" value="InterPro"/>
</dbReference>
<accession>A0A4Y4D026</accession>
<evidence type="ECO:0000313" key="3">
    <source>
        <dbReference type="Proteomes" id="UP000318422"/>
    </source>
</evidence>
<evidence type="ECO:0000256" key="1">
    <source>
        <dbReference type="SAM" id="Phobius"/>
    </source>
</evidence>
<gene>
    <name evidence="2" type="ORF">ZRA01_22430</name>
</gene>
<evidence type="ECO:0000313" key="2">
    <source>
        <dbReference type="EMBL" id="GEC96170.1"/>
    </source>
</evidence>
<dbReference type="EMBL" id="BJNV01000037">
    <property type="protein sequence ID" value="GEC96170.1"/>
    <property type="molecule type" value="Genomic_DNA"/>
</dbReference>
<sequence>MQPAMLSIYQLKPRFQALLRPLVGRLAAAGVTANGVTLAAMAVSIALGAGLFLWPEPLAFLLLPLWMFLRMAFNAVDGMLAREFGQQSALGAYLNELSDVVSDAALYLPFVAIAPFGWGSVGAVIFLSAVSEMAGALGPMVGSPRQYDGPMGKSDRAFVFGALGLWLGLAGSLPGWALWLMPAVAVAIAINVFKRVRNGTRQARPR</sequence>
<organism evidence="2 3">
    <name type="scientific">Zoogloea ramigera</name>
    <dbReference type="NCBI Taxonomy" id="350"/>
    <lineage>
        <taxon>Bacteria</taxon>
        <taxon>Pseudomonadati</taxon>
        <taxon>Pseudomonadota</taxon>
        <taxon>Betaproteobacteria</taxon>
        <taxon>Rhodocyclales</taxon>
        <taxon>Zoogloeaceae</taxon>
        <taxon>Zoogloea</taxon>
    </lineage>
</organism>
<feature type="transmembrane region" description="Helical" evidence="1">
    <location>
        <begin position="22"/>
        <end position="52"/>
    </location>
</feature>